<evidence type="ECO:0000259" key="2">
    <source>
        <dbReference type="Pfam" id="PF00535"/>
    </source>
</evidence>
<evidence type="ECO:0000313" key="3">
    <source>
        <dbReference type="EMBL" id="BBF93872.1"/>
    </source>
</evidence>
<dbReference type="GO" id="GO:0016740">
    <property type="term" value="F:transferase activity"/>
    <property type="evidence" value="ECO:0007669"/>
    <property type="project" value="UniProtKB-KW"/>
</dbReference>
<comment type="similarity">
    <text evidence="1">Belongs to the glycosyltransferase 2 family. WaaE/KdtX subfamily.</text>
</comment>
<feature type="domain" description="Glycosyltransferase 2-like" evidence="2">
    <location>
        <begin position="6"/>
        <end position="136"/>
    </location>
</feature>
<evidence type="ECO:0000313" key="4">
    <source>
        <dbReference type="Proteomes" id="UP000266934"/>
    </source>
</evidence>
<keyword evidence="4" id="KW-1185">Reference proteome</keyword>
<sequence length="316" mass="35809">MSLHAIVLTLNEEKHLERCLRSIAAACDSILVVDSGSSDRTVEIAGRFGATVLVNPFVNHATQLNFAIASLRGRGGWLLRIDADEVLLDAPDAVRAALARMPDDVDGLLVRRRLHFMNRPMRWGGMDPIWQLRIWREGRGICEQRWMDEHVIVEGRVAKSPLRIDDINLNSLGWWTEKHNWYAAREAIDILAHRHGVFAIQSVSRSSGLDQVVLKRALKNNLYLKLGGGARALLYFFYRYVFRLGFLDGREGWYFHVLQGFWYRTLVDAKIIEIETFAARNGVPLADAIRACTGLDPRPADAAIKCEQFDDCAQRA</sequence>
<dbReference type="OrthoDB" id="9815923at2"/>
<protein>
    <submittedName>
        <fullName evidence="3">Glycosyl transferase</fullName>
    </submittedName>
</protein>
<reference evidence="3 4" key="1">
    <citation type="submission" date="2018-08" db="EMBL/GenBank/DDBJ databases">
        <title>Complete genome sequencing of Blastochloris tepida GI.</title>
        <authorList>
            <person name="Tsukatani Y."/>
            <person name="Mori H."/>
        </authorList>
    </citation>
    <scope>NUCLEOTIDE SEQUENCE [LARGE SCALE GENOMIC DNA]</scope>
    <source>
        <strain evidence="3 4">GI</strain>
    </source>
</reference>
<keyword evidence="3" id="KW-0808">Transferase</keyword>
<name>A0A348G2T9_9HYPH</name>
<dbReference type="PANTHER" id="PTHR43630">
    <property type="entry name" value="POLY-BETA-1,6-N-ACETYL-D-GLUCOSAMINE SYNTHASE"/>
    <property type="match status" value="1"/>
</dbReference>
<dbReference type="Gene3D" id="3.90.550.10">
    <property type="entry name" value="Spore Coat Polysaccharide Biosynthesis Protein SpsA, Chain A"/>
    <property type="match status" value="1"/>
</dbReference>
<dbReference type="SUPFAM" id="SSF53448">
    <property type="entry name" value="Nucleotide-diphospho-sugar transferases"/>
    <property type="match status" value="1"/>
</dbReference>
<gene>
    <name evidence="3" type="ORF">BLTE_25570</name>
</gene>
<dbReference type="PANTHER" id="PTHR43630:SF2">
    <property type="entry name" value="GLYCOSYLTRANSFERASE"/>
    <property type="match status" value="1"/>
</dbReference>
<dbReference type="KEGG" id="blag:BLTE_25570"/>
<dbReference type="EMBL" id="AP018907">
    <property type="protein sequence ID" value="BBF93872.1"/>
    <property type="molecule type" value="Genomic_DNA"/>
</dbReference>
<dbReference type="RefSeq" id="WP_126401048.1">
    <property type="nucleotide sequence ID" value="NZ_AP018907.1"/>
</dbReference>
<dbReference type="Proteomes" id="UP000266934">
    <property type="component" value="Chromosome"/>
</dbReference>
<dbReference type="CDD" id="cd02511">
    <property type="entry name" value="Beta4Glucosyltransferase"/>
    <property type="match status" value="1"/>
</dbReference>
<organism evidence="3 4">
    <name type="scientific">Blastochloris tepida</name>
    <dbReference type="NCBI Taxonomy" id="2233851"/>
    <lineage>
        <taxon>Bacteria</taxon>
        <taxon>Pseudomonadati</taxon>
        <taxon>Pseudomonadota</taxon>
        <taxon>Alphaproteobacteria</taxon>
        <taxon>Hyphomicrobiales</taxon>
        <taxon>Blastochloridaceae</taxon>
        <taxon>Blastochloris</taxon>
    </lineage>
</organism>
<dbReference type="AlphaFoldDB" id="A0A348G2T9"/>
<dbReference type="InterPro" id="IPR029044">
    <property type="entry name" value="Nucleotide-diphossugar_trans"/>
</dbReference>
<dbReference type="InterPro" id="IPR001173">
    <property type="entry name" value="Glyco_trans_2-like"/>
</dbReference>
<accession>A0A348G2T9</accession>
<evidence type="ECO:0000256" key="1">
    <source>
        <dbReference type="ARBA" id="ARBA00038494"/>
    </source>
</evidence>
<proteinExistence type="inferred from homology"/>
<dbReference type="Pfam" id="PF00535">
    <property type="entry name" value="Glycos_transf_2"/>
    <property type="match status" value="1"/>
</dbReference>